<evidence type="ECO:0000259" key="10">
    <source>
        <dbReference type="Pfam" id="PF02275"/>
    </source>
</evidence>
<sequence length="341" mass="38760">MCTCITYRNGDFYFGRNLDLEHDFGERVVITPRNFTLKFKDMPSVEEHYAMIGMASSENSYPLYAEAVNEKGLCAAGLNFPHSACYNEFEADKKNVAQYELIPWILSQCSSVEETKDLIDDLNVIGSAFAENIPAAPLHWMIADRNKSMVIESVNEGVQVYDNPYGVLTNEPPFSYYREHLNLYGNLRADAPAGVFFGNSKETMNENSPKLRIYGEGLGAVGLPGDYSPVSRFVKAAFLKWNSFSHKDEISNVSQFFHILDSVAMVKGSVITEKGEYDITLYSCCVNADKGVYYYKTYENSRIQAVDLYKENLEDDKLKIFELIRGQDINFINRHNREVKL</sequence>
<accession>A0A9D1HF24</accession>
<comment type="pathway">
    <text evidence="1">Lipid metabolism; bile acid biosynthesis.</text>
</comment>
<dbReference type="EMBL" id="DVLX01000075">
    <property type="protein sequence ID" value="HIT99772.1"/>
    <property type="molecule type" value="Genomic_DNA"/>
</dbReference>
<dbReference type="InterPro" id="IPR029132">
    <property type="entry name" value="CBAH/NAAA_C"/>
</dbReference>
<dbReference type="CDD" id="cd00542">
    <property type="entry name" value="Ntn_PVA"/>
    <property type="match status" value="1"/>
</dbReference>
<dbReference type="NCBIfam" id="NF038245">
    <property type="entry name" value="bile_salt_hydro"/>
    <property type="match status" value="1"/>
</dbReference>
<reference evidence="11" key="1">
    <citation type="submission" date="2020-10" db="EMBL/GenBank/DDBJ databases">
        <authorList>
            <person name="Gilroy R."/>
        </authorList>
    </citation>
    <scope>NUCLEOTIDE SEQUENCE</scope>
    <source>
        <strain evidence="11">CHK176-22527</strain>
    </source>
</reference>
<dbReference type="InterPro" id="IPR047711">
    <property type="entry name" value="CBAH"/>
</dbReference>
<evidence type="ECO:0000256" key="3">
    <source>
        <dbReference type="ARBA" id="ARBA00022801"/>
    </source>
</evidence>
<feature type="domain" description="Choloylglycine hydrolase/NAAA C-terminal" evidence="10">
    <location>
        <begin position="2"/>
        <end position="320"/>
    </location>
</feature>
<reference evidence="11" key="2">
    <citation type="journal article" date="2021" name="PeerJ">
        <title>Extensive microbial diversity within the chicken gut microbiome revealed by metagenomics and culture.</title>
        <authorList>
            <person name="Gilroy R."/>
            <person name="Ravi A."/>
            <person name="Getino M."/>
            <person name="Pursley I."/>
            <person name="Horton D.L."/>
            <person name="Alikhan N.F."/>
            <person name="Baker D."/>
            <person name="Gharbi K."/>
            <person name="Hall N."/>
            <person name="Watson M."/>
            <person name="Adriaenssens E.M."/>
            <person name="Foster-Nyarko E."/>
            <person name="Jarju S."/>
            <person name="Secka A."/>
            <person name="Antonio M."/>
            <person name="Oren A."/>
            <person name="Chaudhuri R.R."/>
            <person name="La Ragione R."/>
            <person name="Hildebrand F."/>
            <person name="Pallen M.J."/>
        </authorList>
    </citation>
    <scope>NUCLEOTIDE SEQUENCE</scope>
    <source>
        <strain evidence="11">CHK176-22527</strain>
    </source>
</reference>
<dbReference type="AlphaFoldDB" id="A0A9D1HF24"/>
<evidence type="ECO:0000256" key="8">
    <source>
        <dbReference type="ARBA" id="ARBA00047285"/>
    </source>
</evidence>
<comment type="caution">
    <text evidence="11">The sequence shown here is derived from an EMBL/GenBank/DDBJ whole genome shotgun (WGS) entry which is preliminary data.</text>
</comment>
<gene>
    <name evidence="11" type="ORF">IAD12_05930</name>
</gene>
<organism evidence="11 12">
    <name type="scientific">Candidatus Allocopromorpha excrementavium</name>
    <dbReference type="NCBI Taxonomy" id="2840741"/>
    <lineage>
        <taxon>Bacteria</taxon>
        <taxon>Bacillati</taxon>
        <taxon>Bacillota</taxon>
        <taxon>Clostridia</taxon>
        <taxon>Eubacteriales</taxon>
        <taxon>Eubacteriaceae</taxon>
        <taxon>Eubacteriaceae incertae sedis</taxon>
        <taxon>Candidatus Allocopromorpha</taxon>
    </lineage>
</organism>
<keyword evidence="3 11" id="KW-0378">Hydrolase</keyword>
<evidence type="ECO:0000256" key="9">
    <source>
        <dbReference type="ARBA" id="ARBA00048897"/>
    </source>
</evidence>
<dbReference type="SUPFAM" id="SSF56235">
    <property type="entry name" value="N-terminal nucleophile aminohydrolases (Ntn hydrolases)"/>
    <property type="match status" value="1"/>
</dbReference>
<dbReference type="InterPro" id="IPR052193">
    <property type="entry name" value="Peptidase_C59"/>
</dbReference>
<proteinExistence type="inferred from homology"/>
<evidence type="ECO:0000256" key="7">
    <source>
        <dbReference type="ARBA" id="ARBA00044806"/>
    </source>
</evidence>
<evidence type="ECO:0000313" key="12">
    <source>
        <dbReference type="Proteomes" id="UP000824159"/>
    </source>
</evidence>
<comment type="similarity">
    <text evidence="2">Belongs to the peptidase C59 family.</text>
</comment>
<dbReference type="PANTHER" id="PTHR35527:SF2">
    <property type="entry name" value="HYDROLASE"/>
    <property type="match status" value="1"/>
</dbReference>
<protein>
    <recommendedName>
        <fullName evidence="5">choloylglycine hydrolase</fullName>
        <ecNumber evidence="5">3.5.1.24</ecNumber>
    </recommendedName>
    <alternativeName>
        <fullName evidence="6">Bile salt hydrolase</fullName>
    </alternativeName>
    <alternativeName>
        <fullName evidence="7">Choloylglycine hydrolase</fullName>
    </alternativeName>
</protein>
<comment type="catalytic activity">
    <reaction evidence="8">
        <text>cholate + taurine = taurocholate + H2O</text>
        <dbReference type="Rhea" id="RHEA:47108"/>
        <dbReference type="ChEBI" id="CHEBI:15377"/>
        <dbReference type="ChEBI" id="CHEBI:29747"/>
        <dbReference type="ChEBI" id="CHEBI:36257"/>
        <dbReference type="ChEBI" id="CHEBI:507393"/>
    </reaction>
    <physiologicalReaction direction="right-to-left" evidence="8">
        <dbReference type="Rhea" id="RHEA:47110"/>
    </physiologicalReaction>
</comment>
<dbReference type="InterPro" id="IPR029055">
    <property type="entry name" value="Ntn_hydrolases_N"/>
</dbReference>
<dbReference type="Pfam" id="PF02275">
    <property type="entry name" value="CBAH"/>
    <property type="match status" value="1"/>
</dbReference>
<dbReference type="Gene3D" id="3.60.60.10">
    <property type="entry name" value="Penicillin V Acylase, Chain A"/>
    <property type="match status" value="1"/>
</dbReference>
<name>A0A9D1HF24_9FIRM</name>
<keyword evidence="4" id="KW-0443">Lipid metabolism</keyword>
<dbReference type="GO" id="GO:0045302">
    <property type="term" value="F:choloylglycine hydrolase activity"/>
    <property type="evidence" value="ECO:0007669"/>
    <property type="project" value="UniProtKB-EC"/>
</dbReference>
<evidence type="ECO:0000256" key="5">
    <source>
        <dbReference type="ARBA" id="ARBA00044769"/>
    </source>
</evidence>
<evidence type="ECO:0000256" key="6">
    <source>
        <dbReference type="ARBA" id="ARBA00044804"/>
    </source>
</evidence>
<dbReference type="GO" id="GO:0006629">
    <property type="term" value="P:lipid metabolic process"/>
    <property type="evidence" value="ECO:0007669"/>
    <property type="project" value="UniProtKB-KW"/>
</dbReference>
<dbReference type="Proteomes" id="UP000824159">
    <property type="component" value="Unassembled WGS sequence"/>
</dbReference>
<comment type="catalytic activity">
    <reaction evidence="9">
        <text>taurodeoxycholate + H2O = deoxycholate + taurine</text>
        <dbReference type="Rhea" id="RHEA:47556"/>
        <dbReference type="ChEBI" id="CHEBI:15377"/>
        <dbReference type="ChEBI" id="CHEBI:23614"/>
        <dbReference type="ChEBI" id="CHEBI:36261"/>
        <dbReference type="ChEBI" id="CHEBI:507393"/>
    </reaction>
    <physiologicalReaction direction="left-to-right" evidence="9">
        <dbReference type="Rhea" id="RHEA:47557"/>
    </physiologicalReaction>
</comment>
<evidence type="ECO:0000256" key="2">
    <source>
        <dbReference type="ARBA" id="ARBA00006625"/>
    </source>
</evidence>
<dbReference type="EC" id="3.5.1.24" evidence="5"/>
<evidence type="ECO:0000256" key="4">
    <source>
        <dbReference type="ARBA" id="ARBA00023098"/>
    </source>
</evidence>
<evidence type="ECO:0000256" key="1">
    <source>
        <dbReference type="ARBA" id="ARBA00004860"/>
    </source>
</evidence>
<dbReference type="PANTHER" id="PTHR35527">
    <property type="entry name" value="CHOLOYLGLYCINE HYDROLASE"/>
    <property type="match status" value="1"/>
</dbReference>
<evidence type="ECO:0000313" key="11">
    <source>
        <dbReference type="EMBL" id="HIT99772.1"/>
    </source>
</evidence>